<keyword evidence="4" id="KW-1185">Reference proteome</keyword>
<gene>
    <name evidence="3" type="ORF">SUNI508_01085</name>
</gene>
<dbReference type="SUPFAM" id="SSF53474">
    <property type="entry name" value="alpha/beta-Hydrolases"/>
    <property type="match status" value="1"/>
</dbReference>
<evidence type="ECO:0000256" key="1">
    <source>
        <dbReference type="ARBA" id="ARBA00005622"/>
    </source>
</evidence>
<evidence type="ECO:0000313" key="3">
    <source>
        <dbReference type="EMBL" id="KAK9419108.1"/>
    </source>
</evidence>
<evidence type="ECO:0000313" key="4">
    <source>
        <dbReference type="Proteomes" id="UP001408356"/>
    </source>
</evidence>
<dbReference type="PANTHER" id="PTHR40841:SF2">
    <property type="entry name" value="SIDEROPHORE-DEGRADING ESTERASE (EUROFUNG)"/>
    <property type="match status" value="1"/>
</dbReference>
<name>A0ABR2UWQ2_9PEZI</name>
<dbReference type="GO" id="GO:0016787">
    <property type="term" value="F:hydrolase activity"/>
    <property type="evidence" value="ECO:0007669"/>
    <property type="project" value="UniProtKB-KW"/>
</dbReference>
<comment type="caution">
    <text evidence="3">The sequence shown here is derived from an EMBL/GenBank/DDBJ whole genome shotgun (WGS) entry which is preliminary data.</text>
</comment>
<reference evidence="3 4" key="1">
    <citation type="journal article" date="2024" name="J. Plant Pathol.">
        <title>Sequence and assembly of the genome of Seiridium unicorne, isolate CBS 538.82, causal agent of cypress canker disease.</title>
        <authorList>
            <person name="Scali E."/>
            <person name="Rocca G.D."/>
            <person name="Danti R."/>
            <person name="Garbelotto M."/>
            <person name="Barberini S."/>
            <person name="Baroncelli R."/>
            <person name="Emiliani G."/>
        </authorList>
    </citation>
    <scope>NUCLEOTIDE SEQUENCE [LARGE SCALE GENOMIC DNA]</scope>
    <source>
        <strain evidence="3 4">BM-138-508</strain>
    </source>
</reference>
<accession>A0ABR2UWQ2</accession>
<protein>
    <submittedName>
        <fullName evidence="3">Alpha/Beta hydrolase protein</fullName>
    </submittedName>
</protein>
<dbReference type="EMBL" id="JARVKF010000330">
    <property type="protein sequence ID" value="KAK9419108.1"/>
    <property type="molecule type" value="Genomic_DNA"/>
</dbReference>
<evidence type="ECO:0000256" key="2">
    <source>
        <dbReference type="ARBA" id="ARBA00022801"/>
    </source>
</evidence>
<organism evidence="3 4">
    <name type="scientific">Seiridium unicorne</name>
    <dbReference type="NCBI Taxonomy" id="138068"/>
    <lineage>
        <taxon>Eukaryota</taxon>
        <taxon>Fungi</taxon>
        <taxon>Dikarya</taxon>
        <taxon>Ascomycota</taxon>
        <taxon>Pezizomycotina</taxon>
        <taxon>Sordariomycetes</taxon>
        <taxon>Xylariomycetidae</taxon>
        <taxon>Amphisphaeriales</taxon>
        <taxon>Sporocadaceae</taxon>
        <taxon>Seiridium</taxon>
    </lineage>
</organism>
<dbReference type="Gene3D" id="3.40.50.1820">
    <property type="entry name" value="alpha/beta hydrolase"/>
    <property type="match status" value="1"/>
</dbReference>
<comment type="similarity">
    <text evidence="1">Belongs to the esterase D family.</text>
</comment>
<keyword evidence="2 3" id="KW-0378">Hydrolase</keyword>
<sequence length="427" mass="49068">MQQLDWKEPVFTDVAKEHFKAWANVNVIYRRWLAVEETLRKRYHEAYRTYGSQRSRPSLARTYSLSNEPSTTIVKVWDKLTDELLRRLNSIADVADLERFSFRTGDTAAGSTMRPNLTEEAIEESLEFTFARPVNSLKDAYYIKTKFVEIAPPWICDHLIPQFERRIDTMANYTWSFDPLVPTFLATVCPNIALWNVSNGIGLKYKIHLSWPLDWASRDVNNVTALYIRQCPWHERRRAGAPGLHRPDYIVVSIGYPIMTLGEDLPAVVGVCEGLDDFIYFLEHSQKPFVSLSSSTWLSVEALPDLFDTFMSASPTLYWDDGYILNHTYGLNESPSANHTSKPAFRLAYGDLEQYPARRRTETDEQWEFREELYATFSMGDNCNALCETLKGNEALRDVVLKEYVGSHHAAVAAVALADEIDNFVDW</sequence>
<dbReference type="Proteomes" id="UP001408356">
    <property type="component" value="Unassembled WGS sequence"/>
</dbReference>
<dbReference type="InterPro" id="IPR029058">
    <property type="entry name" value="AB_hydrolase_fold"/>
</dbReference>
<proteinExistence type="inferred from homology"/>
<dbReference type="PANTHER" id="PTHR40841">
    <property type="entry name" value="SIDEROPHORE TRIACETYLFUSARININE C ESTERASE"/>
    <property type="match status" value="1"/>
</dbReference>
<dbReference type="InterPro" id="IPR052558">
    <property type="entry name" value="Siderophore_Hydrolase_D"/>
</dbReference>